<dbReference type="OrthoDB" id="1050632at2"/>
<evidence type="ECO:0000313" key="6">
    <source>
        <dbReference type="Proteomes" id="UP000309566"/>
    </source>
</evidence>
<reference evidence="3" key="2">
    <citation type="submission" date="2017-04" db="EMBL/GenBank/DDBJ databases">
        <title>Complete Genome Sequences of Twelve Strains of a Stable Defined Moderately Diverse Mouse Microbiota 2 (sDMDMm2).</title>
        <authorList>
            <person name="Uchimura Y."/>
            <person name="Wyss M."/>
            <person name="Brugiroux S."/>
            <person name="Limenitakis J.P."/>
            <person name="Stecher B."/>
            <person name="McCoy K.D."/>
            <person name="Macpherson A.J."/>
        </authorList>
    </citation>
    <scope>NUCLEOTIDE SEQUENCE</scope>
    <source>
        <strain evidence="3">I48</strain>
    </source>
</reference>
<protein>
    <submittedName>
        <fullName evidence="4">FecR family protein</fullName>
    </submittedName>
</protein>
<dbReference type="PIRSF" id="PIRSF018266">
    <property type="entry name" value="FecR"/>
    <property type="match status" value="1"/>
</dbReference>
<dbReference type="RefSeq" id="WP_065539535.1">
    <property type="nucleotide sequence ID" value="NZ_CAPDLJ010000021.1"/>
</dbReference>
<dbReference type="EMBL" id="CP015401">
    <property type="protein sequence ID" value="ANU58711.1"/>
    <property type="molecule type" value="Genomic_DNA"/>
</dbReference>
<dbReference type="Proteomes" id="UP000092631">
    <property type="component" value="Chromosome"/>
</dbReference>
<evidence type="ECO:0000313" key="5">
    <source>
        <dbReference type="Proteomes" id="UP000092631"/>
    </source>
</evidence>
<organism evidence="3 5">
    <name type="scientific">Bacteroides caecimuris</name>
    <dbReference type="NCBI Taxonomy" id="1796613"/>
    <lineage>
        <taxon>Bacteria</taxon>
        <taxon>Pseudomonadati</taxon>
        <taxon>Bacteroidota</taxon>
        <taxon>Bacteroidia</taxon>
        <taxon>Bacteroidales</taxon>
        <taxon>Bacteroidaceae</taxon>
        <taxon>Bacteroides</taxon>
    </lineage>
</organism>
<dbReference type="PANTHER" id="PTHR30273">
    <property type="entry name" value="PERIPLASMIC SIGNAL SENSOR AND SIGMA FACTOR ACTIVATOR FECR-RELATED"/>
    <property type="match status" value="1"/>
</dbReference>
<accession>A0A4V3RIQ9</accession>
<dbReference type="Pfam" id="PF16344">
    <property type="entry name" value="FecR_C"/>
    <property type="match status" value="1"/>
</dbReference>
<evidence type="ECO:0000259" key="1">
    <source>
        <dbReference type="Pfam" id="PF04773"/>
    </source>
</evidence>
<dbReference type="KEGG" id="bcae:A4V03_15015"/>
<dbReference type="Proteomes" id="UP000309566">
    <property type="component" value="Unassembled WGS sequence"/>
</dbReference>
<proteinExistence type="predicted"/>
<feature type="domain" description="FecR protein" evidence="1">
    <location>
        <begin position="170"/>
        <end position="264"/>
    </location>
</feature>
<dbReference type="InterPro" id="IPR012373">
    <property type="entry name" value="Ferrdict_sens_TM"/>
</dbReference>
<dbReference type="AlphaFoldDB" id="A0A1C7H4A3"/>
<dbReference type="Gene3D" id="3.55.50.30">
    <property type="match status" value="1"/>
</dbReference>
<dbReference type="Pfam" id="PF04773">
    <property type="entry name" value="FecR"/>
    <property type="match status" value="1"/>
</dbReference>
<evidence type="ECO:0000313" key="4">
    <source>
        <dbReference type="EMBL" id="TGY32900.1"/>
    </source>
</evidence>
<sequence length="384" mass="44414">MNTNIDLNEVKRLLLKKLSNSLSETEEQLLNQWINTSPQNRALAQKIHSSFFLTHAILDENELSYRNSWQRLRHNIKYTQHFLIRSPQYKWLVATILTGLILAGSYLFGNFQTKEITITAGTSKAVLYTPSSEEEYTLPQTENQVLNYSQFINKINRQKSIALSPDLYHTITVPRGGEYLLLLEDSTLIHLGPESSLTIPANFSRTNRTVNLSGEAYAIVYKDSLHPFTIQTEKVDIHVLGTKLNIEAYDDEKYVKVTLEEGKAELHSAKEFQMLPIGYTASIGEDKHIVLSKANIYECTAWHYNRLSFDNQTLENIMKKLERWYNIEVAYSSDNIRNFHITMDINKYESFNKLAQAIEKMNELKIQIKKNKVVLISERNLNQE</sequence>
<name>A0A1C7H4A3_9BACE</name>
<feature type="domain" description="Protein FecR C-terminal" evidence="2">
    <location>
        <begin position="306"/>
        <end position="374"/>
    </location>
</feature>
<dbReference type="InterPro" id="IPR006860">
    <property type="entry name" value="FecR"/>
</dbReference>
<evidence type="ECO:0000259" key="2">
    <source>
        <dbReference type="Pfam" id="PF16344"/>
    </source>
</evidence>
<dbReference type="GeneID" id="82188451"/>
<dbReference type="InterPro" id="IPR032508">
    <property type="entry name" value="FecR_C"/>
</dbReference>
<accession>A0A1C7H4A3</accession>
<dbReference type="EMBL" id="SRYX01000040">
    <property type="protein sequence ID" value="TGY32900.1"/>
    <property type="molecule type" value="Genomic_DNA"/>
</dbReference>
<reference evidence="4 6" key="3">
    <citation type="submission" date="2019-04" db="EMBL/GenBank/DDBJ databases">
        <title>Microbes associate with the intestines of laboratory mice.</title>
        <authorList>
            <person name="Navarre W."/>
            <person name="Wong E."/>
            <person name="Huang K."/>
            <person name="Tropini C."/>
            <person name="Ng K."/>
            <person name="Yu B."/>
        </authorList>
    </citation>
    <scope>NUCLEOTIDE SEQUENCE [LARGE SCALE GENOMIC DNA]</scope>
    <source>
        <strain evidence="4 6">NM63_1-25</strain>
    </source>
</reference>
<reference evidence="5" key="1">
    <citation type="submission" date="2016-04" db="EMBL/GenBank/DDBJ databases">
        <title>Complete Genome Sequences of Twelve Strains of a Stable Defined Moderately Diverse Mouse Microbiota 2 (sDMDMm2).</title>
        <authorList>
            <person name="Uchimura Y."/>
            <person name="Wyss M."/>
            <person name="Brugiroux S."/>
            <person name="Limenitakis J.P."/>
            <person name="Stecher B."/>
            <person name="McCoy K.D."/>
            <person name="Macpherson A.J."/>
        </authorList>
    </citation>
    <scope>NUCLEOTIDE SEQUENCE [LARGE SCALE GENOMIC DNA]</scope>
    <source>
        <strain evidence="5">I48</strain>
    </source>
</reference>
<keyword evidence="5" id="KW-1185">Reference proteome</keyword>
<dbReference type="Gene3D" id="2.60.120.1440">
    <property type="match status" value="1"/>
</dbReference>
<evidence type="ECO:0000313" key="3">
    <source>
        <dbReference type="EMBL" id="ANU58711.1"/>
    </source>
</evidence>
<dbReference type="PANTHER" id="PTHR30273:SF2">
    <property type="entry name" value="PROTEIN FECR"/>
    <property type="match status" value="1"/>
</dbReference>
<dbReference type="GO" id="GO:0016989">
    <property type="term" value="F:sigma factor antagonist activity"/>
    <property type="evidence" value="ECO:0007669"/>
    <property type="project" value="TreeGrafter"/>
</dbReference>
<gene>
    <name evidence="3" type="ORF">A4V03_15015</name>
    <name evidence="4" type="ORF">E5353_11165</name>
</gene>